<proteinExistence type="inferred from homology"/>
<keyword evidence="4" id="KW-0106">Calcium</keyword>
<protein>
    <submittedName>
        <fullName evidence="6">Arylsulfatase</fullName>
    </submittedName>
</protein>
<dbReference type="PROSITE" id="PS00149">
    <property type="entry name" value="SULFATASE_2"/>
    <property type="match status" value="1"/>
</dbReference>
<dbReference type="InterPro" id="IPR024607">
    <property type="entry name" value="Sulfatase_CS"/>
</dbReference>
<comment type="similarity">
    <text evidence="1">Belongs to the sulfatase family.</text>
</comment>
<gene>
    <name evidence="6" type="ORF">GQ26_0211660</name>
</gene>
<dbReference type="AlphaFoldDB" id="A0A093VH38"/>
<dbReference type="PANTHER" id="PTHR42693">
    <property type="entry name" value="ARYLSULFATASE FAMILY MEMBER"/>
    <property type="match status" value="1"/>
</dbReference>
<feature type="domain" description="Sulfatase N-terminal" evidence="5">
    <location>
        <begin position="8"/>
        <end position="435"/>
    </location>
</feature>
<organism evidence="6">
    <name type="scientific">Talaromyces marneffei PM1</name>
    <dbReference type="NCBI Taxonomy" id="1077442"/>
    <lineage>
        <taxon>Eukaryota</taxon>
        <taxon>Fungi</taxon>
        <taxon>Dikarya</taxon>
        <taxon>Ascomycota</taxon>
        <taxon>Pezizomycotina</taxon>
        <taxon>Eurotiomycetes</taxon>
        <taxon>Eurotiomycetidae</taxon>
        <taxon>Eurotiales</taxon>
        <taxon>Trichocomaceae</taxon>
        <taxon>Talaromyces</taxon>
        <taxon>Talaromyces sect. Talaromyces</taxon>
    </lineage>
</organism>
<accession>A0A093VH38</accession>
<dbReference type="Gene3D" id="3.30.1120.10">
    <property type="match status" value="1"/>
</dbReference>
<dbReference type="InterPro" id="IPR050738">
    <property type="entry name" value="Sulfatase"/>
</dbReference>
<evidence type="ECO:0000256" key="3">
    <source>
        <dbReference type="ARBA" id="ARBA00022801"/>
    </source>
</evidence>
<evidence type="ECO:0000259" key="5">
    <source>
        <dbReference type="Pfam" id="PF00884"/>
    </source>
</evidence>
<reference evidence="6" key="2">
    <citation type="journal article" date="2014" name="PLoS Genet.">
        <title>Signature gene expression reveals novel clues to the molecular mechanisms of dimorphic transition in Penicillium marneffei.</title>
        <authorList>
            <person name="Yang E."/>
            <person name="Wang G."/>
            <person name="Cai J."/>
            <person name="Woo P.C."/>
            <person name="Lau S.K."/>
            <person name="Yuen K.-Y."/>
            <person name="Chow W.-N."/>
            <person name="Lin X."/>
        </authorList>
    </citation>
    <scope>NUCLEOTIDE SEQUENCE</scope>
    <source>
        <strain evidence="6">PM1</strain>
    </source>
</reference>
<dbReference type="PANTHER" id="PTHR42693:SF33">
    <property type="entry name" value="ARYLSULFATASE"/>
    <property type="match status" value="1"/>
</dbReference>
<dbReference type="GO" id="GO:0046872">
    <property type="term" value="F:metal ion binding"/>
    <property type="evidence" value="ECO:0007669"/>
    <property type="project" value="UniProtKB-KW"/>
</dbReference>
<keyword evidence="3" id="KW-0378">Hydrolase</keyword>
<dbReference type="CDD" id="cd16025">
    <property type="entry name" value="PAS_like"/>
    <property type="match status" value="1"/>
</dbReference>
<evidence type="ECO:0000256" key="1">
    <source>
        <dbReference type="ARBA" id="ARBA00008779"/>
    </source>
</evidence>
<dbReference type="InterPro" id="IPR000917">
    <property type="entry name" value="Sulfatase_N"/>
</dbReference>
<evidence type="ECO:0000256" key="2">
    <source>
        <dbReference type="ARBA" id="ARBA00022723"/>
    </source>
</evidence>
<evidence type="ECO:0000313" key="6">
    <source>
        <dbReference type="EMBL" id="KFX45981.1"/>
    </source>
</evidence>
<dbReference type="HOGENOM" id="CLU_006332_11_1_1"/>
<dbReference type="Gene3D" id="3.40.720.10">
    <property type="entry name" value="Alkaline Phosphatase, subunit A"/>
    <property type="match status" value="1"/>
</dbReference>
<dbReference type="EMBL" id="JPOX01000021">
    <property type="protein sequence ID" value="KFX45981.1"/>
    <property type="molecule type" value="Genomic_DNA"/>
</dbReference>
<dbReference type="InterPro" id="IPR017850">
    <property type="entry name" value="Alkaline_phosphatase_core_sf"/>
</dbReference>
<sequence>MSASSKKPNFLIILADDLGFSDTAPYGGEIATPNLQKLASEGLCMTDFHTAASCSPTRAMLLSGTDAHIAGLGAMQERMRKFPEIFKDRPGYEGYLNFRVAALPEILQDNGYLTMMSGKWHLGLTKEVAPCSRGFTKVFSTLPGAGNHYNHEPQLYEKPKALFKGNKGLWMKDDEFIDGETDLPKDFYSSNFFTDSLLSFLKNRNDSQKEQPFFSYLAFTAPHWPLQAPPEVVEKYRGWYDDGPLALRDRRLKSLIERGLVPEDVEPAPLHTMNTTPWTELSDEEKKKSSRAMEVYAAMVDLIDVNIGRVYDYLESTGELDNTFIVFMSDNGAEGNLLEAIPVLAGATLDDVIKKYCNNSLENIGNHDSFVWYGPQWASASTAPSRGAKSYTTEGGIRCPCIVRYPPTMKYAPGAISHNFTTVMDILPTVLDLAGLSPPGSVFRGRDVAPIRGKSWRPLLEDKSADIEIYNSSTDIVGWEQLGIAAVRVGKWKGVYLPPPRGPGKWELYDISKDKGEIHDLADAYPDKMAEMIAHYETYYQESGLFDSYELFQSASRKIGTKKLAW</sequence>
<keyword evidence="2" id="KW-0479">Metal-binding</keyword>
<dbReference type="GO" id="GO:0004065">
    <property type="term" value="F:arylsulfatase activity"/>
    <property type="evidence" value="ECO:0007669"/>
    <property type="project" value="TreeGrafter"/>
</dbReference>
<dbReference type="Pfam" id="PF00884">
    <property type="entry name" value="Sulfatase"/>
    <property type="match status" value="1"/>
</dbReference>
<dbReference type="SUPFAM" id="SSF53649">
    <property type="entry name" value="Alkaline phosphatase-like"/>
    <property type="match status" value="1"/>
</dbReference>
<name>A0A093VH38_TALMA</name>
<reference key="1">
    <citation type="journal article" date="2014" name="PLoS Genet.">
        <title>Signature Gene Expression Reveals Novel Clues to the Molecular Mechanisms of Dimorphic Transition in Penicillium marneffei.</title>
        <authorList>
            <person name="Yang E."/>
            <person name="Wang G."/>
            <person name="Cai J."/>
            <person name="Woo P.C."/>
            <person name="Lau S.K."/>
            <person name="Yuen K.-Y."/>
            <person name="Chow W.-N."/>
            <person name="Lin X."/>
        </authorList>
    </citation>
    <scope>NUCLEOTIDE SEQUENCE [LARGE SCALE GENOMIC DNA]</scope>
    <source>
        <strain>PM1</strain>
    </source>
</reference>
<comment type="caution">
    <text evidence="6">The sequence shown here is derived from an EMBL/GenBank/DDBJ whole genome shotgun (WGS) entry which is preliminary data.</text>
</comment>
<evidence type="ECO:0000256" key="4">
    <source>
        <dbReference type="ARBA" id="ARBA00022837"/>
    </source>
</evidence>